<feature type="region of interest" description="Disordered" evidence="2">
    <location>
        <begin position="410"/>
        <end position="448"/>
    </location>
</feature>
<feature type="compositionally biased region" description="Low complexity" evidence="2">
    <location>
        <begin position="177"/>
        <end position="195"/>
    </location>
</feature>
<keyword evidence="1" id="KW-0479">Metal-binding</keyword>
<dbReference type="PROSITE" id="PS50157">
    <property type="entry name" value="ZINC_FINGER_C2H2_2"/>
    <property type="match status" value="1"/>
</dbReference>
<name>A0A367XT52_9ASCO</name>
<dbReference type="EMBL" id="QLNQ01000029">
    <property type="protein sequence ID" value="RCK55972.1"/>
    <property type="molecule type" value="Genomic_DNA"/>
</dbReference>
<protein>
    <submittedName>
        <fullName evidence="4">Transcriptional regulator RPN4</fullName>
    </submittedName>
</protein>
<keyword evidence="5" id="KW-1185">Reference proteome</keyword>
<dbReference type="InterPro" id="IPR013087">
    <property type="entry name" value="Znf_C2H2_type"/>
</dbReference>
<evidence type="ECO:0000313" key="4">
    <source>
        <dbReference type="EMBL" id="RCK55972.1"/>
    </source>
</evidence>
<dbReference type="AlphaFoldDB" id="A0A367XT52"/>
<reference evidence="4 5" key="1">
    <citation type="submission" date="2018-06" db="EMBL/GenBank/DDBJ databases">
        <title>Whole genome sequencing of Candida tropicalis (genome annotated by CSBL at Korea University).</title>
        <authorList>
            <person name="Ahn J."/>
        </authorList>
    </citation>
    <scope>NUCLEOTIDE SEQUENCE [LARGE SCALE GENOMIC DNA]</scope>
    <source>
        <strain evidence="4 5">ATCC 20962</strain>
    </source>
</reference>
<keyword evidence="1" id="KW-0863">Zinc-finger</keyword>
<gene>
    <name evidence="4" type="primary">RPN4_0</name>
    <name evidence="4" type="ORF">Cantr_05375</name>
</gene>
<dbReference type="STRING" id="5486.A0A367XT52"/>
<evidence type="ECO:0000256" key="2">
    <source>
        <dbReference type="SAM" id="MobiDB-lite"/>
    </source>
</evidence>
<comment type="caution">
    <text evidence="4">The sequence shown here is derived from an EMBL/GenBank/DDBJ whole genome shotgun (WGS) entry which is preliminary data.</text>
</comment>
<accession>A0A367XT52</accession>
<evidence type="ECO:0000259" key="3">
    <source>
        <dbReference type="PROSITE" id="PS50157"/>
    </source>
</evidence>
<dbReference type="Gene3D" id="3.30.160.60">
    <property type="entry name" value="Classic Zinc Finger"/>
    <property type="match status" value="1"/>
</dbReference>
<sequence length="546" mass="61638">MTSLAILPQLKRTITDIMDEELYQSPSSPSVNTTTAANNNTHTTFNQFNNANTPTSNNTFYNNNTNNNSQPMNYNYNSSRNSINSSPNLTTTTANLAQPTTNYNLGNVLNIPDSFLEQLASQEYIEHLKSQQQQQQQQQVVFDSDDMFAQDFTSQQPQQVNPFNDYGNPNSFIRPLQQQQQAQEQAQQQQQQQQQTHDANAPLPQTFPTRRRRRITLLNEAIDGTSSNKKKHFDEEYMLYNPDISPGQIVNQNELDSSLIIPPNSNDLFLSEQDQANAFANDLIIPGYENDYLFLDDDEEQIEEDVSDDEGDNYFQVDEDFDDFMMNNTNTNYEDFSNFDTYTNNTTPTSTTTANDDTVKIEEQQQQQQPEVFAQPREVSPSAISSQDNDDMMVDVDDEVPAPQLEVPTVQQLKHTPKKSGGKEGAGKTKKHHSSHSISGAEITANNPNHQCNLINPSTGEPCNKQFSRPYDLIRHQDTIHATMKKIFRCVICEDRLNGGPGNGKDKTFSRGDALSRHIKIKHGLVGQDALDLINEAKANVEYVPV</sequence>
<dbReference type="Proteomes" id="UP000253472">
    <property type="component" value="Unassembled WGS sequence"/>
</dbReference>
<keyword evidence="1" id="KW-0862">Zinc</keyword>
<feature type="region of interest" description="Disordered" evidence="2">
    <location>
        <begin position="177"/>
        <end position="207"/>
    </location>
</feature>
<evidence type="ECO:0000256" key="1">
    <source>
        <dbReference type="PROSITE-ProRule" id="PRU00042"/>
    </source>
</evidence>
<feature type="region of interest" description="Disordered" evidence="2">
    <location>
        <begin position="362"/>
        <end position="390"/>
    </location>
</feature>
<organism evidence="4 5">
    <name type="scientific">Candida viswanathii</name>
    <dbReference type="NCBI Taxonomy" id="5486"/>
    <lineage>
        <taxon>Eukaryota</taxon>
        <taxon>Fungi</taxon>
        <taxon>Dikarya</taxon>
        <taxon>Ascomycota</taxon>
        <taxon>Saccharomycotina</taxon>
        <taxon>Pichiomycetes</taxon>
        <taxon>Debaryomycetaceae</taxon>
        <taxon>Candida/Lodderomyces clade</taxon>
        <taxon>Candida</taxon>
    </lineage>
</organism>
<dbReference type="GO" id="GO:0008270">
    <property type="term" value="F:zinc ion binding"/>
    <property type="evidence" value="ECO:0007669"/>
    <property type="project" value="UniProtKB-KW"/>
</dbReference>
<evidence type="ECO:0000313" key="5">
    <source>
        <dbReference type="Proteomes" id="UP000253472"/>
    </source>
</evidence>
<feature type="domain" description="C2H2-type" evidence="3">
    <location>
        <begin position="450"/>
        <end position="486"/>
    </location>
</feature>
<proteinExistence type="predicted"/>
<dbReference type="OrthoDB" id="7295497at2759"/>